<feature type="region of interest" description="Disordered" evidence="1">
    <location>
        <begin position="1"/>
        <end position="35"/>
    </location>
</feature>
<dbReference type="AlphaFoldDB" id="A0AAE0HS87"/>
<feature type="compositionally biased region" description="Basic and acidic residues" evidence="1">
    <location>
        <begin position="17"/>
        <end position="35"/>
    </location>
</feature>
<reference evidence="2" key="2">
    <citation type="submission" date="2023-06" db="EMBL/GenBank/DDBJ databases">
        <authorList>
            <consortium name="Lawrence Berkeley National Laboratory"/>
            <person name="Haridas S."/>
            <person name="Hensen N."/>
            <person name="Bonometti L."/>
            <person name="Westerberg I."/>
            <person name="Brannstrom I.O."/>
            <person name="Guillou S."/>
            <person name="Cros-Aarteil S."/>
            <person name="Calhoun S."/>
            <person name="Kuo A."/>
            <person name="Mondo S."/>
            <person name="Pangilinan J."/>
            <person name="Riley R."/>
            <person name="Labutti K."/>
            <person name="Andreopoulos B."/>
            <person name="Lipzen A."/>
            <person name="Chen C."/>
            <person name="Yanf M."/>
            <person name="Daum C."/>
            <person name="Ng V."/>
            <person name="Clum A."/>
            <person name="Steindorff A."/>
            <person name="Ohm R."/>
            <person name="Martin F."/>
            <person name="Silar P."/>
            <person name="Natvig D."/>
            <person name="Lalanne C."/>
            <person name="Gautier V."/>
            <person name="Ament-Velasquez S.L."/>
            <person name="Kruys A."/>
            <person name="Hutchinson M.I."/>
            <person name="Powell A.J."/>
            <person name="Barry K."/>
            <person name="Miller A.N."/>
            <person name="Grigoriev I.V."/>
            <person name="Debuchy R."/>
            <person name="Gladieux P."/>
            <person name="Thoren M.H."/>
            <person name="Johannesson H."/>
        </authorList>
    </citation>
    <scope>NUCLEOTIDE SEQUENCE</scope>
    <source>
        <strain evidence="2">CBS 118394</strain>
    </source>
</reference>
<evidence type="ECO:0000313" key="3">
    <source>
        <dbReference type="Proteomes" id="UP001283341"/>
    </source>
</evidence>
<evidence type="ECO:0000313" key="2">
    <source>
        <dbReference type="EMBL" id="KAK3311920.1"/>
    </source>
</evidence>
<dbReference type="Proteomes" id="UP001283341">
    <property type="component" value="Unassembled WGS sequence"/>
</dbReference>
<protein>
    <submittedName>
        <fullName evidence="2">Uncharacterized protein</fullName>
    </submittedName>
</protein>
<feature type="region of interest" description="Disordered" evidence="1">
    <location>
        <begin position="76"/>
        <end position="100"/>
    </location>
</feature>
<comment type="caution">
    <text evidence="2">The sequence shown here is derived from an EMBL/GenBank/DDBJ whole genome shotgun (WGS) entry which is preliminary data.</text>
</comment>
<organism evidence="2 3">
    <name type="scientific">Apodospora peruviana</name>
    <dbReference type="NCBI Taxonomy" id="516989"/>
    <lineage>
        <taxon>Eukaryota</taxon>
        <taxon>Fungi</taxon>
        <taxon>Dikarya</taxon>
        <taxon>Ascomycota</taxon>
        <taxon>Pezizomycotina</taxon>
        <taxon>Sordariomycetes</taxon>
        <taxon>Sordariomycetidae</taxon>
        <taxon>Sordariales</taxon>
        <taxon>Lasiosphaeriaceae</taxon>
        <taxon>Apodospora</taxon>
    </lineage>
</organism>
<keyword evidence="3" id="KW-1185">Reference proteome</keyword>
<dbReference type="EMBL" id="JAUEDM010000011">
    <property type="protein sequence ID" value="KAK3311920.1"/>
    <property type="molecule type" value="Genomic_DNA"/>
</dbReference>
<reference evidence="2" key="1">
    <citation type="journal article" date="2023" name="Mol. Phylogenet. Evol.">
        <title>Genome-scale phylogeny and comparative genomics of the fungal order Sordariales.</title>
        <authorList>
            <person name="Hensen N."/>
            <person name="Bonometti L."/>
            <person name="Westerberg I."/>
            <person name="Brannstrom I.O."/>
            <person name="Guillou S."/>
            <person name="Cros-Aarteil S."/>
            <person name="Calhoun S."/>
            <person name="Haridas S."/>
            <person name="Kuo A."/>
            <person name="Mondo S."/>
            <person name="Pangilinan J."/>
            <person name="Riley R."/>
            <person name="LaButti K."/>
            <person name="Andreopoulos B."/>
            <person name="Lipzen A."/>
            <person name="Chen C."/>
            <person name="Yan M."/>
            <person name="Daum C."/>
            <person name="Ng V."/>
            <person name="Clum A."/>
            <person name="Steindorff A."/>
            <person name="Ohm R.A."/>
            <person name="Martin F."/>
            <person name="Silar P."/>
            <person name="Natvig D.O."/>
            <person name="Lalanne C."/>
            <person name="Gautier V."/>
            <person name="Ament-Velasquez S.L."/>
            <person name="Kruys A."/>
            <person name="Hutchinson M.I."/>
            <person name="Powell A.J."/>
            <person name="Barry K."/>
            <person name="Miller A.N."/>
            <person name="Grigoriev I.V."/>
            <person name="Debuchy R."/>
            <person name="Gladieux P."/>
            <person name="Hiltunen Thoren M."/>
            <person name="Johannesson H."/>
        </authorList>
    </citation>
    <scope>NUCLEOTIDE SEQUENCE</scope>
    <source>
        <strain evidence="2">CBS 118394</strain>
    </source>
</reference>
<gene>
    <name evidence="2" type="ORF">B0H66DRAFT_608997</name>
</gene>
<proteinExistence type="predicted"/>
<sequence>MEMESLETINSVTLAPWEKRVETNADEAADRQMDEDGAVHQEIQTRELAAMEQALGLLPKLRFRNIVLQSRNKAAMLTGGSPSNRSPEFGPPLSTTHDRN</sequence>
<accession>A0AAE0HS87</accession>
<name>A0AAE0HS87_9PEZI</name>
<evidence type="ECO:0000256" key="1">
    <source>
        <dbReference type="SAM" id="MobiDB-lite"/>
    </source>
</evidence>